<dbReference type="AlphaFoldDB" id="A0A934W2D6"/>
<reference evidence="3" key="1">
    <citation type="submission" date="2021-01" db="EMBL/GenBank/DDBJ databases">
        <title>Lacisediminihabitans sp. nov. strain G11-30, isolated from Antarctic Soil.</title>
        <authorList>
            <person name="Li J."/>
        </authorList>
    </citation>
    <scope>NUCLEOTIDE SEQUENCE</scope>
    <source>
        <strain evidence="3">G11-30</strain>
    </source>
</reference>
<dbReference type="Proteomes" id="UP000636458">
    <property type="component" value="Unassembled WGS sequence"/>
</dbReference>
<sequence>MSGMDHSSSSAAPSDSFNDQDITFTQEILPHHKQAVEMSDMLISKGSSVNADVIAFATKIKAEQSPEITTMTGWLKSWNQSTTSMSGSMTGMMSDGDMSALDNANAADAGKLFLTQMMEHHTGAIDMAKTEINKGKDNDAVALAKSIVSSQTAEITQMKDLLATL</sequence>
<gene>
    <name evidence="2" type="ORF">IV501_05430</name>
    <name evidence="3" type="ORF">IV501_09195</name>
</gene>
<dbReference type="PANTHER" id="PTHR36933">
    <property type="entry name" value="SLL0788 PROTEIN"/>
    <property type="match status" value="1"/>
</dbReference>
<evidence type="ECO:0000313" key="3">
    <source>
        <dbReference type="EMBL" id="MBK4347808.1"/>
    </source>
</evidence>
<dbReference type="PANTHER" id="PTHR36933:SF1">
    <property type="entry name" value="SLL0788 PROTEIN"/>
    <property type="match status" value="1"/>
</dbReference>
<proteinExistence type="predicted"/>
<name>A0A934W2D6_9MICO</name>
<comment type="caution">
    <text evidence="3">The sequence shown here is derived from an EMBL/GenBank/DDBJ whole genome shotgun (WGS) entry which is preliminary data.</text>
</comment>
<keyword evidence="4" id="KW-1185">Reference proteome</keyword>
<organism evidence="3 4">
    <name type="scientific">Lacisediminihabitans changchengi</name>
    <dbReference type="NCBI Taxonomy" id="2787634"/>
    <lineage>
        <taxon>Bacteria</taxon>
        <taxon>Bacillati</taxon>
        <taxon>Actinomycetota</taxon>
        <taxon>Actinomycetes</taxon>
        <taxon>Micrococcales</taxon>
        <taxon>Microbacteriaceae</taxon>
        <taxon>Lacisediminihabitans</taxon>
    </lineage>
</organism>
<dbReference type="EMBL" id="JAEPES010000001">
    <property type="protein sequence ID" value="MBK4347069.1"/>
    <property type="molecule type" value="Genomic_DNA"/>
</dbReference>
<evidence type="ECO:0000313" key="2">
    <source>
        <dbReference type="EMBL" id="MBK4347069.1"/>
    </source>
</evidence>
<accession>A0A934W2D6</accession>
<dbReference type="Pfam" id="PF03713">
    <property type="entry name" value="DUF305"/>
    <property type="match status" value="1"/>
</dbReference>
<protein>
    <submittedName>
        <fullName evidence="3">DUF305 domain-containing protein</fullName>
    </submittedName>
</protein>
<dbReference type="Gene3D" id="1.20.1260.10">
    <property type="match status" value="1"/>
</dbReference>
<evidence type="ECO:0000259" key="1">
    <source>
        <dbReference type="Pfam" id="PF03713"/>
    </source>
</evidence>
<dbReference type="InterPro" id="IPR005183">
    <property type="entry name" value="DUF305_CopM-like"/>
</dbReference>
<dbReference type="InterPro" id="IPR012347">
    <property type="entry name" value="Ferritin-like"/>
</dbReference>
<feature type="domain" description="DUF305" evidence="1">
    <location>
        <begin position="21"/>
        <end position="162"/>
    </location>
</feature>
<dbReference type="EMBL" id="JAEPES010000003">
    <property type="protein sequence ID" value="MBK4347808.1"/>
    <property type="molecule type" value="Genomic_DNA"/>
</dbReference>
<evidence type="ECO:0000313" key="4">
    <source>
        <dbReference type="Proteomes" id="UP000636458"/>
    </source>
</evidence>